<reference evidence="1" key="2">
    <citation type="journal article" date="2015" name="Data Brief">
        <title>Shoot transcriptome of the giant reed, Arundo donax.</title>
        <authorList>
            <person name="Barrero R.A."/>
            <person name="Guerrero F.D."/>
            <person name="Moolhuijzen P."/>
            <person name="Goolsby J.A."/>
            <person name="Tidwell J."/>
            <person name="Bellgard S.E."/>
            <person name="Bellgard M.I."/>
        </authorList>
    </citation>
    <scope>NUCLEOTIDE SEQUENCE</scope>
    <source>
        <tissue evidence="1">Shoot tissue taken approximately 20 cm above the soil surface</tissue>
    </source>
</reference>
<name>A0A0A8Z8C9_ARUDO</name>
<protein>
    <submittedName>
        <fullName evidence="1">Uncharacterized protein</fullName>
    </submittedName>
</protein>
<accession>A0A0A8Z8C9</accession>
<proteinExistence type="predicted"/>
<dbReference type="EMBL" id="GBRH01262251">
    <property type="protein sequence ID" value="JAD35644.1"/>
    <property type="molecule type" value="Transcribed_RNA"/>
</dbReference>
<evidence type="ECO:0000313" key="1">
    <source>
        <dbReference type="EMBL" id="JAD35644.1"/>
    </source>
</evidence>
<sequence>MCQSKQQQLKSMLVHFLVYDKRSNVCKIYPYSSSNMLHII</sequence>
<reference evidence="1" key="1">
    <citation type="submission" date="2014-09" db="EMBL/GenBank/DDBJ databases">
        <authorList>
            <person name="Magalhaes I.L.F."/>
            <person name="Oliveira U."/>
            <person name="Santos F.R."/>
            <person name="Vidigal T.H.D.A."/>
            <person name="Brescovit A.D."/>
            <person name="Santos A.J."/>
        </authorList>
    </citation>
    <scope>NUCLEOTIDE SEQUENCE</scope>
    <source>
        <tissue evidence="1">Shoot tissue taken approximately 20 cm above the soil surface</tissue>
    </source>
</reference>
<dbReference type="AlphaFoldDB" id="A0A0A8Z8C9"/>
<organism evidence="1">
    <name type="scientific">Arundo donax</name>
    <name type="common">Giant reed</name>
    <name type="synonym">Donax arundinaceus</name>
    <dbReference type="NCBI Taxonomy" id="35708"/>
    <lineage>
        <taxon>Eukaryota</taxon>
        <taxon>Viridiplantae</taxon>
        <taxon>Streptophyta</taxon>
        <taxon>Embryophyta</taxon>
        <taxon>Tracheophyta</taxon>
        <taxon>Spermatophyta</taxon>
        <taxon>Magnoliopsida</taxon>
        <taxon>Liliopsida</taxon>
        <taxon>Poales</taxon>
        <taxon>Poaceae</taxon>
        <taxon>PACMAD clade</taxon>
        <taxon>Arundinoideae</taxon>
        <taxon>Arundineae</taxon>
        <taxon>Arundo</taxon>
    </lineage>
</organism>